<evidence type="ECO:0000259" key="8">
    <source>
        <dbReference type="Pfam" id="PF21892"/>
    </source>
</evidence>
<feature type="transmembrane region" description="Helical" evidence="6">
    <location>
        <begin position="238"/>
        <end position="258"/>
    </location>
</feature>
<evidence type="ECO:0000256" key="5">
    <source>
        <dbReference type="ARBA" id="ARBA00023180"/>
    </source>
</evidence>
<dbReference type="PANTHER" id="PTHR23252:SF24">
    <property type="entry name" value="TRANSMEMBRANE PROTEIN 145"/>
    <property type="match status" value="1"/>
</dbReference>
<sequence>MSKPSRFAQKMAGKCCCLWIILSFIISAHCLYMEGELRTVDTWAFMSRFCFLSDIGRLRFEIEYPKSFAVQNLILYYDDPDQWDAVYPVDSAPLKTCHEKESAIRPENHQVINLTTSFVWSGCVSQSTDEEEDQEWIATYGDEEKFDCKGGRSFRSVRDRWWYVVLDNCESDRGLVVKYKLTMTNGESFFRKHFSADQFGMPETDMLFLGFYICILSLTYVTTSILKQKQLLHTTYKLYVVAVILYFLCLCCFIIYYFDYARSGTELYFFRLMGRIFQAMSDALFLLMLILMAKGYTITRQHQANTLFLFSWYSLALGRISNSGSIKITVLMTLYCLAYAGLFIYESVVFDPGAVLYFYESPAGFCLIVLRGLTWIWFIYAIFFTLKHYPEKALFYVPFFFAYTVWFLAMPVMIVIATLVMPKWWREKAMNAIELSIALIAHTGFLILTRPSAANSNFPYHVKTSQIGCVMEPDGTLQNNVDGFAHHGINGNIFQSERHQTNFDELFTVGYNSSQETAAVNKYSGQATTTTSNGRRTDADITSLFQVNGQNGSNNLSHQKI</sequence>
<keyword evidence="2 6" id="KW-0812">Transmembrane</keyword>
<dbReference type="GO" id="GO:0016020">
    <property type="term" value="C:membrane"/>
    <property type="evidence" value="ECO:0007669"/>
    <property type="project" value="UniProtKB-SubCell"/>
</dbReference>
<evidence type="ECO:0000256" key="2">
    <source>
        <dbReference type="ARBA" id="ARBA00022692"/>
    </source>
</evidence>
<feature type="transmembrane region" description="Helical" evidence="6">
    <location>
        <begin position="395"/>
        <end position="420"/>
    </location>
</feature>
<gene>
    <name evidence="9" type="ORF">HOLleu_21931</name>
</gene>
<accession>A0A9Q1H760</accession>
<organism evidence="9 10">
    <name type="scientific">Holothuria leucospilota</name>
    <name type="common">Black long sea cucumber</name>
    <name type="synonym">Mertensiothuria leucospilota</name>
    <dbReference type="NCBI Taxonomy" id="206669"/>
    <lineage>
        <taxon>Eukaryota</taxon>
        <taxon>Metazoa</taxon>
        <taxon>Echinodermata</taxon>
        <taxon>Eleutherozoa</taxon>
        <taxon>Echinozoa</taxon>
        <taxon>Holothuroidea</taxon>
        <taxon>Aspidochirotacea</taxon>
        <taxon>Aspidochirotida</taxon>
        <taxon>Holothuriidae</taxon>
        <taxon>Holothuria</taxon>
    </lineage>
</organism>
<keyword evidence="4 6" id="KW-0472">Membrane</keyword>
<comment type="subcellular location">
    <subcellularLocation>
        <location evidence="1">Membrane</location>
        <topology evidence="1">Multi-pass membrane protein</topology>
    </subcellularLocation>
</comment>
<dbReference type="Proteomes" id="UP001152320">
    <property type="component" value="Chromosome 10"/>
</dbReference>
<feature type="transmembrane region" description="Helical" evidence="6">
    <location>
        <begin position="357"/>
        <end position="383"/>
    </location>
</feature>
<evidence type="ECO:0000256" key="3">
    <source>
        <dbReference type="ARBA" id="ARBA00022989"/>
    </source>
</evidence>
<dbReference type="InterPro" id="IPR047831">
    <property type="entry name" value="GPR180/TMEM145"/>
</dbReference>
<dbReference type="GO" id="GO:0019236">
    <property type="term" value="P:response to pheromone"/>
    <property type="evidence" value="ECO:0007669"/>
    <property type="project" value="InterPro"/>
</dbReference>
<feature type="transmembrane region" description="Helical" evidence="6">
    <location>
        <begin position="206"/>
        <end position="226"/>
    </location>
</feature>
<evidence type="ECO:0000313" key="9">
    <source>
        <dbReference type="EMBL" id="KAJ8034906.1"/>
    </source>
</evidence>
<feature type="domain" description="GPR180/TMEM145 transmembrane" evidence="7">
    <location>
        <begin position="208"/>
        <end position="443"/>
    </location>
</feature>
<keyword evidence="5" id="KW-0325">Glycoprotein</keyword>
<feature type="transmembrane region" description="Helical" evidence="6">
    <location>
        <begin position="270"/>
        <end position="292"/>
    </location>
</feature>
<dbReference type="Pfam" id="PF21892">
    <property type="entry name" value="TMEM145_N"/>
    <property type="match status" value="1"/>
</dbReference>
<feature type="domain" description="GPR180-like N-terminal" evidence="8">
    <location>
        <begin position="33"/>
        <end position="179"/>
    </location>
</feature>
<name>A0A9Q1H760_HOLLE</name>
<feature type="transmembrane region" description="Helical" evidence="6">
    <location>
        <begin position="432"/>
        <end position="449"/>
    </location>
</feature>
<dbReference type="AlphaFoldDB" id="A0A9Q1H760"/>
<dbReference type="PANTHER" id="PTHR23252">
    <property type="entry name" value="INTIMAL THICKNESS RECEPTOR-RELATED"/>
    <property type="match status" value="1"/>
</dbReference>
<evidence type="ECO:0000256" key="4">
    <source>
        <dbReference type="ARBA" id="ARBA00023136"/>
    </source>
</evidence>
<keyword evidence="3 6" id="KW-1133">Transmembrane helix</keyword>
<dbReference type="OrthoDB" id="205745at2759"/>
<dbReference type="InterPro" id="IPR053880">
    <property type="entry name" value="GPR180-like_N"/>
</dbReference>
<feature type="transmembrane region" description="Helical" evidence="6">
    <location>
        <begin position="326"/>
        <end position="345"/>
    </location>
</feature>
<evidence type="ECO:0000259" key="7">
    <source>
        <dbReference type="Pfam" id="PF10192"/>
    </source>
</evidence>
<comment type="caution">
    <text evidence="9">The sequence shown here is derived from an EMBL/GenBank/DDBJ whole genome shotgun (WGS) entry which is preliminary data.</text>
</comment>
<reference evidence="9" key="1">
    <citation type="submission" date="2021-10" db="EMBL/GenBank/DDBJ databases">
        <title>Tropical sea cucumber genome reveals ecological adaptation and Cuvierian tubules defense mechanism.</title>
        <authorList>
            <person name="Chen T."/>
        </authorList>
    </citation>
    <scope>NUCLEOTIDE SEQUENCE</scope>
    <source>
        <strain evidence="9">Nanhai2018</strain>
        <tissue evidence="9">Muscle</tissue>
    </source>
</reference>
<evidence type="ECO:0000256" key="6">
    <source>
        <dbReference type="SAM" id="Phobius"/>
    </source>
</evidence>
<dbReference type="EMBL" id="JAIZAY010000010">
    <property type="protein sequence ID" value="KAJ8034906.1"/>
    <property type="molecule type" value="Genomic_DNA"/>
</dbReference>
<proteinExistence type="predicted"/>
<dbReference type="InterPro" id="IPR019336">
    <property type="entry name" value="GPR180/TMEM145_TM"/>
</dbReference>
<evidence type="ECO:0000313" key="10">
    <source>
        <dbReference type="Proteomes" id="UP001152320"/>
    </source>
</evidence>
<dbReference type="GO" id="GO:0007186">
    <property type="term" value="P:G protein-coupled receptor signaling pathway"/>
    <property type="evidence" value="ECO:0007669"/>
    <property type="project" value="InterPro"/>
</dbReference>
<keyword evidence="10" id="KW-1185">Reference proteome</keyword>
<dbReference type="Pfam" id="PF10192">
    <property type="entry name" value="GPR180-TMEM145_TM"/>
    <property type="match status" value="1"/>
</dbReference>
<protein>
    <recommendedName>
        <fullName evidence="11">Transmembrane protein 145</fullName>
    </recommendedName>
</protein>
<evidence type="ECO:0000256" key="1">
    <source>
        <dbReference type="ARBA" id="ARBA00004141"/>
    </source>
</evidence>
<evidence type="ECO:0008006" key="11">
    <source>
        <dbReference type="Google" id="ProtNLM"/>
    </source>
</evidence>